<dbReference type="PRINTS" id="PR00038">
    <property type="entry name" value="HTHLUXR"/>
</dbReference>
<dbReference type="PROSITE" id="PS50110">
    <property type="entry name" value="RESPONSE_REGULATORY"/>
    <property type="match status" value="1"/>
</dbReference>
<reference evidence="5" key="1">
    <citation type="submission" date="2018-06" db="EMBL/GenBank/DDBJ databases">
        <authorList>
            <person name="Zhirakovskaya E."/>
        </authorList>
    </citation>
    <scope>NUCLEOTIDE SEQUENCE</scope>
</reference>
<keyword evidence="2" id="KW-0238">DNA-binding</keyword>
<dbReference type="SUPFAM" id="SSF52172">
    <property type="entry name" value="CheY-like"/>
    <property type="match status" value="1"/>
</dbReference>
<dbReference type="InterPro" id="IPR011006">
    <property type="entry name" value="CheY-like_superfamily"/>
</dbReference>
<dbReference type="EMBL" id="UOEB01000190">
    <property type="protein sequence ID" value="VAV84916.1"/>
    <property type="molecule type" value="Genomic_DNA"/>
</dbReference>
<sequence length="209" mass="23362">MIKVLVADHHPIIRTGLKMLFETSPDIQVIGSVTTGKELFDFVGKTNVDVVLSEIDLPELNGITALRTLKKEYSDVKVIMFSTHPEEIYAVSTIKAGASGYLTKTVSTQTIKDAILKVYNGGIYISNNLAQRLAFDERGNKPSRLYKKLSTREVEVLKLLSSGRRNKEIAKELDINEKTVSTYKARLMKKLNVTNLVDLVNQARHLELG</sequence>
<dbReference type="PROSITE" id="PS00622">
    <property type="entry name" value="HTH_LUXR_1"/>
    <property type="match status" value="1"/>
</dbReference>
<dbReference type="GO" id="GO:0003677">
    <property type="term" value="F:DNA binding"/>
    <property type="evidence" value="ECO:0007669"/>
    <property type="project" value="UniProtKB-KW"/>
</dbReference>
<dbReference type="PROSITE" id="PS50043">
    <property type="entry name" value="HTH_LUXR_2"/>
    <property type="match status" value="1"/>
</dbReference>
<dbReference type="InterPro" id="IPR039420">
    <property type="entry name" value="WalR-like"/>
</dbReference>
<dbReference type="SUPFAM" id="SSF46894">
    <property type="entry name" value="C-terminal effector domain of the bipartite response regulators"/>
    <property type="match status" value="1"/>
</dbReference>
<gene>
    <name evidence="5" type="ORF">MNBD_BACTEROID02-1528</name>
</gene>
<dbReference type="Pfam" id="PF00196">
    <property type="entry name" value="GerE"/>
    <property type="match status" value="1"/>
</dbReference>
<evidence type="ECO:0000256" key="1">
    <source>
        <dbReference type="ARBA" id="ARBA00022553"/>
    </source>
</evidence>
<organism evidence="5">
    <name type="scientific">hydrothermal vent metagenome</name>
    <dbReference type="NCBI Taxonomy" id="652676"/>
    <lineage>
        <taxon>unclassified sequences</taxon>
        <taxon>metagenomes</taxon>
        <taxon>ecological metagenomes</taxon>
    </lineage>
</organism>
<dbReference type="Pfam" id="PF00072">
    <property type="entry name" value="Response_reg"/>
    <property type="match status" value="1"/>
</dbReference>
<dbReference type="InterPro" id="IPR016032">
    <property type="entry name" value="Sig_transdc_resp-reg_C-effctor"/>
</dbReference>
<proteinExistence type="predicted"/>
<dbReference type="PANTHER" id="PTHR43214:SF43">
    <property type="entry name" value="TWO-COMPONENT RESPONSE REGULATOR"/>
    <property type="match status" value="1"/>
</dbReference>
<dbReference type="SMART" id="SM00421">
    <property type="entry name" value="HTH_LUXR"/>
    <property type="match status" value="1"/>
</dbReference>
<dbReference type="GO" id="GO:0000160">
    <property type="term" value="P:phosphorelay signal transduction system"/>
    <property type="evidence" value="ECO:0007669"/>
    <property type="project" value="InterPro"/>
</dbReference>
<dbReference type="InterPro" id="IPR001789">
    <property type="entry name" value="Sig_transdc_resp-reg_receiver"/>
</dbReference>
<evidence type="ECO:0000259" key="4">
    <source>
        <dbReference type="PROSITE" id="PS50110"/>
    </source>
</evidence>
<dbReference type="AlphaFoldDB" id="A0A3B0R7C3"/>
<name>A0A3B0R7C3_9ZZZZ</name>
<accession>A0A3B0R7C3</accession>
<evidence type="ECO:0000259" key="3">
    <source>
        <dbReference type="PROSITE" id="PS50043"/>
    </source>
</evidence>
<dbReference type="InterPro" id="IPR058245">
    <property type="entry name" value="NreC/VraR/RcsB-like_REC"/>
</dbReference>
<feature type="domain" description="Response regulatory" evidence="4">
    <location>
        <begin position="3"/>
        <end position="119"/>
    </location>
</feature>
<evidence type="ECO:0000256" key="2">
    <source>
        <dbReference type="ARBA" id="ARBA00023125"/>
    </source>
</evidence>
<dbReference type="CDD" id="cd17535">
    <property type="entry name" value="REC_NarL-like"/>
    <property type="match status" value="1"/>
</dbReference>
<dbReference type="SMART" id="SM00448">
    <property type="entry name" value="REC"/>
    <property type="match status" value="1"/>
</dbReference>
<keyword evidence="1" id="KW-0597">Phosphoprotein</keyword>
<dbReference type="CDD" id="cd06170">
    <property type="entry name" value="LuxR_C_like"/>
    <property type="match status" value="1"/>
</dbReference>
<protein>
    <submittedName>
        <fullName evidence="5">Two-component transcriptional response regulator, LuxR family</fullName>
    </submittedName>
</protein>
<dbReference type="Gene3D" id="3.40.50.2300">
    <property type="match status" value="1"/>
</dbReference>
<dbReference type="InterPro" id="IPR000792">
    <property type="entry name" value="Tscrpt_reg_LuxR_C"/>
</dbReference>
<dbReference type="PANTHER" id="PTHR43214">
    <property type="entry name" value="TWO-COMPONENT RESPONSE REGULATOR"/>
    <property type="match status" value="1"/>
</dbReference>
<dbReference type="GO" id="GO:0006355">
    <property type="term" value="P:regulation of DNA-templated transcription"/>
    <property type="evidence" value="ECO:0007669"/>
    <property type="project" value="InterPro"/>
</dbReference>
<evidence type="ECO:0000313" key="5">
    <source>
        <dbReference type="EMBL" id="VAV84916.1"/>
    </source>
</evidence>
<feature type="domain" description="HTH luxR-type" evidence="3">
    <location>
        <begin position="142"/>
        <end position="207"/>
    </location>
</feature>